<name>A0A9W6GGZ9_9BACT</name>
<dbReference type="AlphaFoldDB" id="A0A9W6GGZ9"/>
<keyword evidence="1" id="KW-0732">Signal</keyword>
<dbReference type="EMBL" id="BSDX01000001">
    <property type="protein sequence ID" value="GLI53965.1"/>
    <property type="molecule type" value="Genomic_DNA"/>
</dbReference>
<accession>A0A9W6GGZ9</accession>
<gene>
    <name evidence="2" type="ORF">TISLANDTSLP1_16580</name>
</gene>
<reference evidence="2" key="1">
    <citation type="submission" date="2022-12" db="EMBL/GenBank/DDBJ databases">
        <title>Reference genome sequencing for broad-spectrum identification of bacterial and archaeal isolates by mass spectrometry.</title>
        <authorList>
            <person name="Sekiguchi Y."/>
            <person name="Tourlousse D.M."/>
        </authorList>
    </citation>
    <scope>NUCLEOTIDE SEQUENCE</scope>
    <source>
        <strain evidence="2">TSL-P1</strain>
    </source>
</reference>
<feature type="chain" id="PRO_5040899020" evidence="1">
    <location>
        <begin position="22"/>
        <end position="278"/>
    </location>
</feature>
<evidence type="ECO:0000256" key="1">
    <source>
        <dbReference type="SAM" id="SignalP"/>
    </source>
</evidence>
<sequence length="278" mass="31700">MRKTYLIFLLLFIFISCESYAFTLSDHSISNMHNILTQMQNEQKFIDGIKNFVSSCNARAIGPLGAAEQRGCLAALQELLQRNIGSDFQVNPGPGSGYLPGVYYENKEPFGKYYVYFSGWKLTHIVFVFKNGINAEWYLSEPLIIITKNSQTHDYISLGIDLNTNKASIIDAKLPQLEIRLTRSNTKEKQKGISESKQVLSQDFTSSKQKTESSTFRKQDNSVYTRNVLVNYLDSYLQDQELQFPVINDLLLGNLDQFISFVQQKQNQTNAKKKGGKR</sequence>
<proteinExistence type="predicted"/>
<dbReference type="Proteomes" id="UP001144297">
    <property type="component" value="Unassembled WGS sequence"/>
</dbReference>
<evidence type="ECO:0000313" key="3">
    <source>
        <dbReference type="Proteomes" id="UP001144297"/>
    </source>
</evidence>
<dbReference type="PROSITE" id="PS51257">
    <property type="entry name" value="PROKAR_LIPOPROTEIN"/>
    <property type="match status" value="1"/>
</dbReference>
<organism evidence="2 3">
    <name type="scientific">Thermodesulfovibrio yellowstonii</name>
    <dbReference type="NCBI Taxonomy" id="28262"/>
    <lineage>
        <taxon>Bacteria</taxon>
        <taxon>Pseudomonadati</taxon>
        <taxon>Nitrospirota</taxon>
        <taxon>Thermodesulfovibrionia</taxon>
        <taxon>Thermodesulfovibrionales</taxon>
        <taxon>Thermodesulfovibrionaceae</taxon>
        <taxon>Thermodesulfovibrio</taxon>
    </lineage>
</organism>
<evidence type="ECO:0000313" key="2">
    <source>
        <dbReference type="EMBL" id="GLI53965.1"/>
    </source>
</evidence>
<keyword evidence="3" id="KW-1185">Reference proteome</keyword>
<feature type="signal peptide" evidence="1">
    <location>
        <begin position="1"/>
        <end position="21"/>
    </location>
</feature>
<comment type="caution">
    <text evidence="2">The sequence shown here is derived from an EMBL/GenBank/DDBJ whole genome shotgun (WGS) entry which is preliminary data.</text>
</comment>
<protein>
    <submittedName>
        <fullName evidence="2">Uncharacterized protein</fullName>
    </submittedName>
</protein>